<dbReference type="PRINTS" id="PR00377">
    <property type="entry name" value="IMPHPHTASES"/>
</dbReference>
<evidence type="ECO:0000313" key="12">
    <source>
        <dbReference type="Proteomes" id="UP000287701"/>
    </source>
</evidence>
<dbReference type="OrthoDB" id="9772456at2"/>
<evidence type="ECO:0000256" key="5">
    <source>
        <dbReference type="ARBA" id="ARBA00022723"/>
    </source>
</evidence>
<comment type="catalytic activity">
    <reaction evidence="1 9">
        <text>adenosine 3',5'-bisphosphate + H2O = AMP + phosphate</text>
        <dbReference type="Rhea" id="RHEA:10040"/>
        <dbReference type="ChEBI" id="CHEBI:15377"/>
        <dbReference type="ChEBI" id="CHEBI:43474"/>
        <dbReference type="ChEBI" id="CHEBI:58343"/>
        <dbReference type="ChEBI" id="CHEBI:456215"/>
        <dbReference type="EC" id="3.1.3.7"/>
    </reaction>
</comment>
<comment type="function">
    <text evidence="9">Converts adenosine-3',5'-bisphosphate (PAP) to AMP.</text>
</comment>
<feature type="binding site" evidence="10">
    <location>
        <position position="83"/>
    </location>
    <ligand>
        <name>Mg(2+)</name>
        <dbReference type="ChEBI" id="CHEBI:18420"/>
        <label>1</label>
        <note>catalytic</note>
    </ligand>
</feature>
<evidence type="ECO:0000256" key="10">
    <source>
        <dbReference type="PIRSR" id="PIRSR600760-2"/>
    </source>
</evidence>
<keyword evidence="3 9" id="KW-1003">Cell membrane</keyword>
<feature type="binding site" evidence="10">
    <location>
        <position position="86"/>
    </location>
    <ligand>
        <name>Mg(2+)</name>
        <dbReference type="ChEBI" id="CHEBI:18420"/>
        <label>1</label>
        <note>catalytic</note>
    </ligand>
</feature>
<evidence type="ECO:0000256" key="4">
    <source>
        <dbReference type="ARBA" id="ARBA00022519"/>
    </source>
</evidence>
<proteinExistence type="inferred from homology"/>
<comment type="subcellular location">
    <subcellularLocation>
        <location evidence="9">Cell membrane</location>
        <topology evidence="9">Peripheral membrane protein</topology>
        <orientation evidence="9">Cytoplasmic side</orientation>
    </subcellularLocation>
</comment>
<evidence type="ECO:0000313" key="11">
    <source>
        <dbReference type="EMBL" id="QAR31278.1"/>
    </source>
</evidence>
<dbReference type="CDD" id="cd01638">
    <property type="entry name" value="CysQ"/>
    <property type="match status" value="1"/>
</dbReference>
<keyword evidence="7 9" id="KW-0460">Magnesium</keyword>
<dbReference type="InterPro" id="IPR020550">
    <property type="entry name" value="Inositol_monophosphatase_CS"/>
</dbReference>
<dbReference type="NCBIfam" id="TIGR01331">
    <property type="entry name" value="bisphos_cysQ"/>
    <property type="match status" value="1"/>
</dbReference>
<dbReference type="GO" id="GO:0005886">
    <property type="term" value="C:plasma membrane"/>
    <property type="evidence" value="ECO:0007669"/>
    <property type="project" value="UniProtKB-SubCell"/>
</dbReference>
<dbReference type="EMBL" id="CP035107">
    <property type="protein sequence ID" value="QAR31278.1"/>
    <property type="molecule type" value="Genomic_DNA"/>
</dbReference>
<feature type="binding site" evidence="10">
    <location>
        <position position="85"/>
    </location>
    <ligand>
        <name>Mg(2+)</name>
        <dbReference type="ChEBI" id="CHEBI:18420"/>
        <label>1</label>
        <note>catalytic</note>
    </ligand>
</feature>
<feature type="binding site" evidence="10">
    <location>
        <position position="63"/>
    </location>
    <ligand>
        <name>Mg(2+)</name>
        <dbReference type="ChEBI" id="CHEBI:18420"/>
        <label>1</label>
        <note>catalytic</note>
    </ligand>
</feature>
<dbReference type="EC" id="3.1.3.7" evidence="9"/>
<name>A0A3R6AV81_ORNRH</name>
<feature type="binding site" evidence="9">
    <location>
        <position position="63"/>
    </location>
    <ligand>
        <name>substrate</name>
    </ligand>
</feature>
<dbReference type="InterPro" id="IPR006240">
    <property type="entry name" value="CysQ"/>
</dbReference>
<dbReference type="GO" id="GO:0000103">
    <property type="term" value="P:sulfate assimilation"/>
    <property type="evidence" value="ECO:0007669"/>
    <property type="project" value="TreeGrafter"/>
</dbReference>
<gene>
    <name evidence="9 11" type="primary">cysQ</name>
    <name evidence="11" type="ORF">EQP59_07975</name>
</gene>
<dbReference type="InterPro" id="IPR050725">
    <property type="entry name" value="CysQ/Inositol_MonoPase"/>
</dbReference>
<evidence type="ECO:0000256" key="9">
    <source>
        <dbReference type="HAMAP-Rule" id="MF_02095"/>
    </source>
</evidence>
<feature type="binding site" evidence="10">
    <location>
        <position position="219"/>
    </location>
    <ligand>
        <name>Mg(2+)</name>
        <dbReference type="ChEBI" id="CHEBI:18420"/>
        <label>1</label>
        <note>catalytic</note>
    </ligand>
</feature>
<keyword evidence="6 9" id="KW-0378">Hydrolase</keyword>
<evidence type="ECO:0000256" key="3">
    <source>
        <dbReference type="ARBA" id="ARBA00022475"/>
    </source>
</evidence>
<feature type="binding site" evidence="9">
    <location>
        <position position="219"/>
    </location>
    <ligand>
        <name>substrate</name>
    </ligand>
</feature>
<protein>
    <recommendedName>
        <fullName evidence="9">3'(2'),5'-bisphosphate nucleotidase CysQ</fullName>
        <ecNumber evidence="9">3.1.3.7</ecNumber>
    </recommendedName>
    <alternativeName>
        <fullName evidence="9">3'(2'),5-bisphosphonucleoside 3'(2')-phosphohydrolase</fullName>
    </alternativeName>
    <alternativeName>
        <fullName evidence="9">3'-phosphoadenosine 5'-phosphate phosphatase</fullName>
        <shortName evidence="9">PAP phosphatase</shortName>
    </alternativeName>
</protein>
<dbReference type="Proteomes" id="UP000287701">
    <property type="component" value="Chromosome"/>
</dbReference>
<dbReference type="Pfam" id="PF00459">
    <property type="entry name" value="Inositol_P"/>
    <property type="match status" value="1"/>
</dbReference>
<dbReference type="PANTHER" id="PTHR43028:SF5">
    <property type="entry name" value="3'(2'),5'-BISPHOSPHATE NUCLEOTIDASE 1"/>
    <property type="match status" value="1"/>
</dbReference>
<dbReference type="AlphaFoldDB" id="A0A3R6AV81"/>
<dbReference type="PROSITE" id="PS00629">
    <property type="entry name" value="IMP_1"/>
    <property type="match status" value="1"/>
</dbReference>
<feature type="binding site" evidence="9">
    <location>
        <position position="86"/>
    </location>
    <ligand>
        <name>Mg(2+)</name>
        <dbReference type="ChEBI" id="CHEBI:18420"/>
        <label>2</label>
    </ligand>
</feature>
<dbReference type="GO" id="GO:0008441">
    <property type="term" value="F:3'(2'),5'-bisphosphate nucleotidase activity"/>
    <property type="evidence" value="ECO:0007669"/>
    <property type="project" value="UniProtKB-UniRule"/>
</dbReference>
<keyword evidence="5 9" id="KW-0479">Metal-binding</keyword>
<dbReference type="Gene3D" id="3.40.190.80">
    <property type="match status" value="1"/>
</dbReference>
<feature type="binding site" evidence="9">
    <location>
        <position position="83"/>
    </location>
    <ligand>
        <name>Mg(2+)</name>
        <dbReference type="ChEBI" id="CHEBI:18420"/>
        <label>2</label>
    </ligand>
</feature>
<evidence type="ECO:0000256" key="6">
    <source>
        <dbReference type="ARBA" id="ARBA00022801"/>
    </source>
</evidence>
<dbReference type="Gene3D" id="3.30.540.10">
    <property type="entry name" value="Fructose-1,6-Bisphosphatase, subunit A, domain 1"/>
    <property type="match status" value="1"/>
</dbReference>
<keyword evidence="4" id="KW-0997">Cell inner membrane</keyword>
<keyword evidence="8 9" id="KW-0472">Membrane</keyword>
<feature type="binding site" evidence="9">
    <location>
        <position position="85"/>
    </location>
    <ligand>
        <name>Mg(2+)</name>
        <dbReference type="ChEBI" id="CHEBI:18420"/>
        <label>1</label>
    </ligand>
</feature>
<evidence type="ECO:0000256" key="2">
    <source>
        <dbReference type="ARBA" id="ARBA00005289"/>
    </source>
</evidence>
<comment type="similarity">
    <text evidence="2 9">Belongs to the inositol monophosphatase superfamily. CysQ family.</text>
</comment>
<reference evidence="11 12" key="1">
    <citation type="submission" date="2019-01" db="EMBL/GenBank/DDBJ databases">
        <title>Whole Genome of Ornithobacterium rhinotracheale FARPER-174b.</title>
        <authorList>
            <person name="Tataje-Lavanda L.A."/>
            <person name="Montalvan A."/>
            <person name="Montesinos R."/>
            <person name="Zimic M."/>
            <person name="Fernandez-Sanchez M."/>
            <person name="Fernandez-Diaz M."/>
        </authorList>
    </citation>
    <scope>NUCLEOTIDE SEQUENCE [LARGE SCALE GENOMIC DNA]</scope>
    <source>
        <strain evidence="11 12">FARPER-174b</strain>
    </source>
</reference>
<sequence length="260" mass="29272">MNELLQKAIQAALQAGQEILKIYEQDFAVEHKADASPLTQADLASNQVILEHLAPTQISIISEEAQQEEYAVRKEWNRFWLVDPLDGTKEFVNRNGEFTVNIALIEGGVPQLGVIYAPYLKWLYFADENGSFKQEEITHYSEYSPHLAQRLSYQKPKDNVIVVASRSHLNEDTESFIQKLNAKYASVEKISMGSSLKLCLIAEAKAHIYPRFSPTMEWDIAAGHAICRFAGAPVVQAEIGEPIAYNKENLLNPYFLVGEV</sequence>
<dbReference type="PANTHER" id="PTHR43028">
    <property type="entry name" value="3'(2'),5'-BISPHOSPHATE NUCLEOTIDASE 1"/>
    <property type="match status" value="1"/>
</dbReference>
<organism evidence="11 12">
    <name type="scientific">Ornithobacterium rhinotracheale</name>
    <dbReference type="NCBI Taxonomy" id="28251"/>
    <lineage>
        <taxon>Bacteria</taxon>
        <taxon>Pseudomonadati</taxon>
        <taxon>Bacteroidota</taxon>
        <taxon>Flavobacteriia</taxon>
        <taxon>Flavobacteriales</taxon>
        <taxon>Weeksellaceae</taxon>
        <taxon>Ornithobacterium</taxon>
    </lineage>
</organism>
<dbReference type="HAMAP" id="MF_02095">
    <property type="entry name" value="CysQ"/>
    <property type="match status" value="1"/>
</dbReference>
<dbReference type="InterPro" id="IPR000760">
    <property type="entry name" value="Inositol_monophosphatase-like"/>
</dbReference>
<feature type="binding site" evidence="9">
    <location>
        <position position="219"/>
    </location>
    <ligand>
        <name>Mg(2+)</name>
        <dbReference type="ChEBI" id="CHEBI:18420"/>
        <label>2</label>
    </ligand>
</feature>
<dbReference type="InterPro" id="IPR020583">
    <property type="entry name" value="Inositol_monoP_metal-BS"/>
</dbReference>
<comment type="cofactor">
    <cofactor evidence="9 10">
        <name>Mg(2+)</name>
        <dbReference type="ChEBI" id="CHEBI:18420"/>
    </cofactor>
</comment>
<dbReference type="PROSITE" id="PS00630">
    <property type="entry name" value="IMP_2"/>
    <property type="match status" value="1"/>
</dbReference>
<evidence type="ECO:0000256" key="1">
    <source>
        <dbReference type="ARBA" id="ARBA00001625"/>
    </source>
</evidence>
<dbReference type="SUPFAM" id="SSF56655">
    <property type="entry name" value="Carbohydrate phosphatase"/>
    <property type="match status" value="1"/>
</dbReference>
<accession>A0A3R6AV81</accession>
<dbReference type="GO" id="GO:0046854">
    <property type="term" value="P:phosphatidylinositol phosphate biosynthetic process"/>
    <property type="evidence" value="ECO:0007669"/>
    <property type="project" value="InterPro"/>
</dbReference>
<feature type="binding site" evidence="9">
    <location>
        <position position="83"/>
    </location>
    <ligand>
        <name>Mg(2+)</name>
        <dbReference type="ChEBI" id="CHEBI:18420"/>
        <label>1</label>
    </ligand>
</feature>
<feature type="binding site" evidence="9">
    <location>
        <begin position="85"/>
        <end position="88"/>
    </location>
    <ligand>
        <name>substrate</name>
    </ligand>
</feature>
<evidence type="ECO:0000256" key="8">
    <source>
        <dbReference type="ARBA" id="ARBA00023136"/>
    </source>
</evidence>
<evidence type="ECO:0000256" key="7">
    <source>
        <dbReference type="ARBA" id="ARBA00022842"/>
    </source>
</evidence>
<dbReference type="GO" id="GO:0050427">
    <property type="term" value="P:3'-phosphoadenosine 5'-phosphosulfate metabolic process"/>
    <property type="evidence" value="ECO:0007669"/>
    <property type="project" value="TreeGrafter"/>
</dbReference>
<dbReference type="GO" id="GO:0000287">
    <property type="term" value="F:magnesium ion binding"/>
    <property type="evidence" value="ECO:0007669"/>
    <property type="project" value="UniProtKB-UniRule"/>
</dbReference>
<dbReference type="RefSeq" id="WP_128501714.1">
    <property type="nucleotide sequence ID" value="NZ_CP035107.1"/>
</dbReference>
<feature type="binding site" evidence="9">
    <location>
        <position position="63"/>
    </location>
    <ligand>
        <name>Mg(2+)</name>
        <dbReference type="ChEBI" id="CHEBI:18420"/>
        <label>1</label>
    </ligand>
</feature>